<name>A0ACC1K3G2_9FUNG</name>
<dbReference type="Proteomes" id="UP001140234">
    <property type="component" value="Unassembled WGS sequence"/>
</dbReference>
<evidence type="ECO:0000313" key="2">
    <source>
        <dbReference type="Proteomes" id="UP001140234"/>
    </source>
</evidence>
<sequence>MARKKNKQTALKPWCWYCEREFEDEKVLVQHQKARHFKCHVCARRLNTASGMVIHVAQVHKENVKRVPNALAGRDNPEIEVFGSLGIPEDDAEDYERRMRELLGEPMPKRARSHHEPGGGGGGGGGGGASSAQIDADQLRWQLEQHRQSQQMQQQQQHFMPLPPDFGYRPPGGYPMPPPPMPPGGFPGHYGPPGGFVRPPMMPPGPPMPMPPPPPPFGAYPHQPHPHYMPPPPLPPPPMMPPMPAPMPADAELAFGRPPLPPLPPRPPLPPSMVPQPPAPPPPAAAPQPATIQTAAETPDDAKGRTRGRATRLVYSDAHLSVEEHRARLPQYAFVSSDSVSQAV</sequence>
<evidence type="ECO:0000313" key="1">
    <source>
        <dbReference type="EMBL" id="KAJ2772835.1"/>
    </source>
</evidence>
<accession>A0ACC1K3G2</accession>
<keyword evidence="2" id="KW-1185">Reference proteome</keyword>
<protein>
    <submittedName>
        <fullName evidence="1">Uncharacterized protein</fullName>
    </submittedName>
</protein>
<proteinExistence type="predicted"/>
<organism evidence="1 2">
    <name type="scientific">Coemansia nantahalensis</name>
    <dbReference type="NCBI Taxonomy" id="2789366"/>
    <lineage>
        <taxon>Eukaryota</taxon>
        <taxon>Fungi</taxon>
        <taxon>Fungi incertae sedis</taxon>
        <taxon>Zoopagomycota</taxon>
        <taxon>Kickxellomycotina</taxon>
        <taxon>Kickxellomycetes</taxon>
        <taxon>Kickxellales</taxon>
        <taxon>Kickxellaceae</taxon>
        <taxon>Coemansia</taxon>
    </lineage>
</organism>
<dbReference type="EMBL" id="JANBUJ010000311">
    <property type="protein sequence ID" value="KAJ2772835.1"/>
    <property type="molecule type" value="Genomic_DNA"/>
</dbReference>
<comment type="caution">
    <text evidence="1">The sequence shown here is derived from an EMBL/GenBank/DDBJ whole genome shotgun (WGS) entry which is preliminary data.</text>
</comment>
<gene>
    <name evidence="1" type="ORF">IWQ57_001590</name>
</gene>
<reference evidence="1" key="1">
    <citation type="submission" date="2022-07" db="EMBL/GenBank/DDBJ databases">
        <title>Phylogenomic reconstructions and comparative analyses of Kickxellomycotina fungi.</title>
        <authorList>
            <person name="Reynolds N.K."/>
            <person name="Stajich J.E."/>
            <person name="Barry K."/>
            <person name="Grigoriev I.V."/>
            <person name="Crous P."/>
            <person name="Smith M.E."/>
        </authorList>
    </citation>
    <scope>NUCLEOTIDE SEQUENCE</scope>
    <source>
        <strain evidence="1">CBS 109366</strain>
    </source>
</reference>